<feature type="domain" description="Major facilitator superfamily (MFS) profile" evidence="7">
    <location>
        <begin position="41"/>
        <end position="549"/>
    </location>
</feature>
<evidence type="ECO:0000256" key="2">
    <source>
        <dbReference type="ARBA" id="ARBA00022692"/>
    </source>
</evidence>
<dbReference type="Proteomes" id="UP001437256">
    <property type="component" value="Unassembled WGS sequence"/>
</dbReference>
<feature type="transmembrane region" description="Helical" evidence="6">
    <location>
        <begin position="213"/>
        <end position="233"/>
    </location>
</feature>
<evidence type="ECO:0000313" key="9">
    <source>
        <dbReference type="Proteomes" id="UP001437256"/>
    </source>
</evidence>
<feature type="transmembrane region" description="Helical" evidence="6">
    <location>
        <begin position="183"/>
        <end position="201"/>
    </location>
</feature>
<feature type="transmembrane region" description="Helical" evidence="6">
    <location>
        <begin position="522"/>
        <end position="544"/>
    </location>
</feature>
<proteinExistence type="predicted"/>
<protein>
    <recommendedName>
        <fullName evidence="7">Major facilitator superfamily (MFS) profile domain-containing protein</fullName>
    </recommendedName>
</protein>
<dbReference type="SUPFAM" id="SSF103473">
    <property type="entry name" value="MFS general substrate transporter"/>
    <property type="match status" value="1"/>
</dbReference>
<dbReference type="InterPro" id="IPR020846">
    <property type="entry name" value="MFS_dom"/>
</dbReference>
<dbReference type="Gene3D" id="1.20.1720.10">
    <property type="entry name" value="Multidrug resistance protein D"/>
    <property type="match status" value="1"/>
</dbReference>
<keyword evidence="2 6" id="KW-0812">Transmembrane</keyword>
<gene>
    <name evidence="8" type="ORF">AAF712_008826</name>
</gene>
<keyword evidence="3 6" id="KW-1133">Transmembrane helix</keyword>
<dbReference type="PANTHER" id="PTHR23501:SF189">
    <property type="entry name" value="DRUG TRANSPORTER, PUTATIVE (AFU_ORTHOLOGUE AFUA_4G03920)-RELATED"/>
    <property type="match status" value="1"/>
</dbReference>
<sequence length="577" mass="63077">MASPQPTLVEESLQAAAPEVQQAKGLEDQTNYVPIRKIVSIFVSCAITEFTTLLDETMIAVALPQISSELGGGNQIAWVATSYFVTSTSFQLVCGRLSDIWSRKTVLFVLMVIFSIGNLRRGFRHGLCGTVGFQSGMSSCLSALRALFLLLVSQIAGIGGGGIPTIAQVIVSDTVSLRDRGKYQGILGAAVALSYGVGPVIGGAIVERTTWRWIFRLLLPLTAFSAVCCYFFMPLKPVESNWRVKLRRIDFMGSFLVLGSSMLIVMALTWGGSSYPWDNAHVLATGCIGIVLGIAFIVWEGKWPKYPLLPLYIFRQRIVIGAAVTHFINGYLTMVQVFYVPSFYQLAYGYSPTKSAAFMLTLTVMQTFMSSFSGLVISWTGRYRELILTGWAVWAVGLGLFSTLDENSSVARQVGYSLLAGFGVGQTLQPSLVAVQGAVERKDMAVVTATRSFVRNIGGTFGLAISGTLLTNIFMSNLDRVSSEANLDPLIREKLRENPLAARTLVTDPDQLALIVDGYREGFWVIFVIMASLASVAFVFTAVFMTHSSLKRDDDEKLKREARERLEREKTGSTGSV</sequence>
<keyword evidence="9" id="KW-1185">Reference proteome</keyword>
<comment type="caution">
    <text evidence="8">The sequence shown here is derived from an EMBL/GenBank/DDBJ whole genome shotgun (WGS) entry which is preliminary data.</text>
</comment>
<evidence type="ECO:0000313" key="8">
    <source>
        <dbReference type="EMBL" id="KAL0064241.1"/>
    </source>
</evidence>
<accession>A0ABR2ZRN2</accession>
<evidence type="ECO:0000256" key="6">
    <source>
        <dbReference type="SAM" id="Phobius"/>
    </source>
</evidence>
<evidence type="ECO:0000259" key="7">
    <source>
        <dbReference type="PROSITE" id="PS50850"/>
    </source>
</evidence>
<dbReference type="EMBL" id="JBBXMP010000065">
    <property type="protein sequence ID" value="KAL0064241.1"/>
    <property type="molecule type" value="Genomic_DNA"/>
</dbReference>
<evidence type="ECO:0000256" key="3">
    <source>
        <dbReference type="ARBA" id="ARBA00022989"/>
    </source>
</evidence>
<dbReference type="Pfam" id="PF07690">
    <property type="entry name" value="MFS_1"/>
    <property type="match status" value="1"/>
</dbReference>
<name>A0ABR2ZRN2_9AGAR</name>
<feature type="transmembrane region" description="Helical" evidence="6">
    <location>
        <begin position="319"/>
        <end position="344"/>
    </location>
</feature>
<feature type="region of interest" description="Disordered" evidence="5">
    <location>
        <begin position="555"/>
        <end position="577"/>
    </location>
</feature>
<evidence type="ECO:0000256" key="4">
    <source>
        <dbReference type="ARBA" id="ARBA00023136"/>
    </source>
</evidence>
<feature type="transmembrane region" description="Helical" evidence="6">
    <location>
        <begin position="143"/>
        <end position="171"/>
    </location>
</feature>
<feature type="transmembrane region" description="Helical" evidence="6">
    <location>
        <begin position="279"/>
        <end position="299"/>
    </location>
</feature>
<comment type="subcellular location">
    <subcellularLocation>
        <location evidence="1">Membrane</location>
        <topology evidence="1">Multi-pass membrane protein</topology>
    </subcellularLocation>
</comment>
<feature type="transmembrane region" description="Helical" evidence="6">
    <location>
        <begin position="254"/>
        <end position="273"/>
    </location>
</feature>
<dbReference type="PANTHER" id="PTHR23501">
    <property type="entry name" value="MAJOR FACILITATOR SUPERFAMILY"/>
    <property type="match status" value="1"/>
</dbReference>
<evidence type="ECO:0000256" key="1">
    <source>
        <dbReference type="ARBA" id="ARBA00004141"/>
    </source>
</evidence>
<reference evidence="8 9" key="1">
    <citation type="submission" date="2024-05" db="EMBL/GenBank/DDBJ databases">
        <title>A draft genome resource for the thread blight pathogen Marasmius tenuissimus strain MS-2.</title>
        <authorList>
            <person name="Yulfo-Soto G.E."/>
            <person name="Baruah I.K."/>
            <person name="Amoako-Attah I."/>
            <person name="Bukari Y."/>
            <person name="Meinhardt L.W."/>
            <person name="Bailey B.A."/>
            <person name="Cohen S.P."/>
        </authorList>
    </citation>
    <scope>NUCLEOTIDE SEQUENCE [LARGE SCALE GENOMIC DNA]</scope>
    <source>
        <strain evidence="8 9">MS-2</strain>
    </source>
</reference>
<dbReference type="InterPro" id="IPR011701">
    <property type="entry name" value="MFS"/>
</dbReference>
<dbReference type="InterPro" id="IPR036259">
    <property type="entry name" value="MFS_trans_sf"/>
</dbReference>
<dbReference type="Gene3D" id="1.20.1250.20">
    <property type="entry name" value="MFS general substrate transporter like domains"/>
    <property type="match status" value="1"/>
</dbReference>
<organism evidence="8 9">
    <name type="scientific">Marasmius tenuissimus</name>
    <dbReference type="NCBI Taxonomy" id="585030"/>
    <lineage>
        <taxon>Eukaryota</taxon>
        <taxon>Fungi</taxon>
        <taxon>Dikarya</taxon>
        <taxon>Basidiomycota</taxon>
        <taxon>Agaricomycotina</taxon>
        <taxon>Agaricomycetes</taxon>
        <taxon>Agaricomycetidae</taxon>
        <taxon>Agaricales</taxon>
        <taxon>Marasmiineae</taxon>
        <taxon>Marasmiaceae</taxon>
        <taxon>Marasmius</taxon>
    </lineage>
</organism>
<keyword evidence="4 6" id="KW-0472">Membrane</keyword>
<feature type="compositionally biased region" description="Basic and acidic residues" evidence="5">
    <location>
        <begin position="555"/>
        <end position="571"/>
    </location>
</feature>
<feature type="transmembrane region" description="Helical" evidence="6">
    <location>
        <begin position="356"/>
        <end position="379"/>
    </location>
</feature>
<dbReference type="PROSITE" id="PS50850">
    <property type="entry name" value="MFS"/>
    <property type="match status" value="1"/>
</dbReference>
<feature type="transmembrane region" description="Helical" evidence="6">
    <location>
        <begin position="456"/>
        <end position="475"/>
    </location>
</feature>
<evidence type="ECO:0000256" key="5">
    <source>
        <dbReference type="SAM" id="MobiDB-lite"/>
    </source>
</evidence>